<protein>
    <submittedName>
        <fullName evidence="1">Uncharacterized protein</fullName>
    </submittedName>
</protein>
<dbReference type="EMBL" id="JAYRBN010000010">
    <property type="protein sequence ID" value="KAL2750516.1"/>
    <property type="molecule type" value="Genomic_DNA"/>
</dbReference>
<name>A0ABD2CZJ2_VESMC</name>
<comment type="caution">
    <text evidence="1">The sequence shown here is derived from an EMBL/GenBank/DDBJ whole genome shotgun (WGS) entry which is preliminary data.</text>
</comment>
<sequence length="188" mass="21377">MAHRAYVGIHHPSLPDDVIIILKSKNYELRGGPLCRWRIAHIRWSTVLLFLIFFPNGHPSFIHQSIADNLIFMSECFLVGSLTRLRDILENIKSAYDVGTISMSECFLVGSLTRLRDIRENIKSTNDVGVIFQCDRARCNNVEVEVEVKECSVEVEVEVEECSVEVEVEVKECSVDVEVEVEVHSVEV</sequence>
<evidence type="ECO:0000313" key="1">
    <source>
        <dbReference type="EMBL" id="KAL2750516.1"/>
    </source>
</evidence>
<accession>A0ABD2CZJ2</accession>
<proteinExistence type="predicted"/>
<evidence type="ECO:0000313" key="2">
    <source>
        <dbReference type="Proteomes" id="UP001607303"/>
    </source>
</evidence>
<dbReference type="Proteomes" id="UP001607303">
    <property type="component" value="Unassembled WGS sequence"/>
</dbReference>
<reference evidence="1 2" key="1">
    <citation type="journal article" date="2024" name="Ann. Entomol. Soc. Am.">
        <title>Genomic analyses of the southern and eastern yellowjacket wasps (Hymenoptera: Vespidae) reveal evolutionary signatures of social life.</title>
        <authorList>
            <person name="Catto M.A."/>
            <person name="Caine P.B."/>
            <person name="Orr S.E."/>
            <person name="Hunt B.G."/>
            <person name="Goodisman M.A.D."/>
        </authorList>
    </citation>
    <scope>NUCLEOTIDE SEQUENCE [LARGE SCALE GENOMIC DNA]</scope>
    <source>
        <strain evidence="1">232</strain>
        <tissue evidence="1">Head and thorax</tissue>
    </source>
</reference>
<organism evidence="1 2">
    <name type="scientific">Vespula maculifrons</name>
    <name type="common">Eastern yellow jacket</name>
    <name type="synonym">Wasp</name>
    <dbReference type="NCBI Taxonomy" id="7453"/>
    <lineage>
        <taxon>Eukaryota</taxon>
        <taxon>Metazoa</taxon>
        <taxon>Ecdysozoa</taxon>
        <taxon>Arthropoda</taxon>
        <taxon>Hexapoda</taxon>
        <taxon>Insecta</taxon>
        <taxon>Pterygota</taxon>
        <taxon>Neoptera</taxon>
        <taxon>Endopterygota</taxon>
        <taxon>Hymenoptera</taxon>
        <taxon>Apocrita</taxon>
        <taxon>Aculeata</taxon>
        <taxon>Vespoidea</taxon>
        <taxon>Vespidae</taxon>
        <taxon>Vespinae</taxon>
        <taxon>Vespula</taxon>
    </lineage>
</organism>
<keyword evidence="2" id="KW-1185">Reference proteome</keyword>
<dbReference type="AlphaFoldDB" id="A0ABD2CZJ2"/>
<gene>
    <name evidence="1" type="ORF">V1477_001306</name>
</gene>